<dbReference type="AlphaFoldDB" id="A0A6C0DA29"/>
<proteinExistence type="predicted"/>
<protein>
    <submittedName>
        <fullName evidence="1">Uncharacterized protein</fullName>
    </submittedName>
</protein>
<accession>A0A6C0DA29</accession>
<dbReference type="EMBL" id="MN739564">
    <property type="protein sequence ID" value="QHT13220.1"/>
    <property type="molecule type" value="Genomic_DNA"/>
</dbReference>
<sequence>MSVLVPYKISSINLENIVYKKTKIIKNKKIIFIKYSDNNKLNNFVVQIPKTTNNIVSQHNEIEIPINNIDLINFLNKLDNHIISSAKESGDWFEHLDDKSSIDYQRILYNNDTDVKSIKLHLFNTVDFKTNLQLDNNTIDNFTDLTTSDTSNRIILEVYAVWIKSNSFGLLLRPVNISFTTNITSVYNYKFIDDSDADSDTLSETDLNLNSDHENDLFIKNNIINLNIDSNSNSQTSSDDLENDLNKIIFK</sequence>
<evidence type="ECO:0000313" key="1">
    <source>
        <dbReference type="EMBL" id="QHT13220.1"/>
    </source>
</evidence>
<name>A0A6C0DA29_9ZZZZ</name>
<organism evidence="1">
    <name type="scientific">viral metagenome</name>
    <dbReference type="NCBI Taxonomy" id="1070528"/>
    <lineage>
        <taxon>unclassified sequences</taxon>
        <taxon>metagenomes</taxon>
        <taxon>organismal metagenomes</taxon>
    </lineage>
</organism>
<reference evidence="1" key="1">
    <citation type="journal article" date="2020" name="Nature">
        <title>Giant virus diversity and host interactions through global metagenomics.</title>
        <authorList>
            <person name="Schulz F."/>
            <person name="Roux S."/>
            <person name="Paez-Espino D."/>
            <person name="Jungbluth S."/>
            <person name="Walsh D.A."/>
            <person name="Denef V.J."/>
            <person name="McMahon K.D."/>
            <person name="Konstantinidis K.T."/>
            <person name="Eloe-Fadrosh E.A."/>
            <person name="Kyrpides N.C."/>
            <person name="Woyke T."/>
        </authorList>
    </citation>
    <scope>NUCLEOTIDE SEQUENCE</scope>
    <source>
        <strain evidence="1">GVMAG-M-3300023174-131</strain>
    </source>
</reference>